<evidence type="ECO:0000256" key="2">
    <source>
        <dbReference type="ARBA" id="ARBA00009773"/>
    </source>
</evidence>
<feature type="transmembrane region" description="Helical" evidence="6">
    <location>
        <begin position="194"/>
        <end position="218"/>
    </location>
</feature>
<dbReference type="PANTHER" id="PTHR21716:SF4">
    <property type="entry name" value="TRANSMEMBRANE PROTEIN 245"/>
    <property type="match status" value="1"/>
</dbReference>
<dbReference type="HOGENOM" id="CLU_041771_2_1_7"/>
<organism evidence="7 8">
    <name type="scientific">Hippea maritima (strain ATCC 700847 / DSM 10411 / MH2)</name>
    <dbReference type="NCBI Taxonomy" id="760142"/>
    <lineage>
        <taxon>Bacteria</taxon>
        <taxon>Pseudomonadati</taxon>
        <taxon>Campylobacterota</taxon>
        <taxon>Desulfurellia</taxon>
        <taxon>Desulfurellales</taxon>
        <taxon>Hippeaceae</taxon>
        <taxon>Hippea</taxon>
    </lineage>
</organism>
<dbReference type="GO" id="GO:0016020">
    <property type="term" value="C:membrane"/>
    <property type="evidence" value="ECO:0007669"/>
    <property type="project" value="UniProtKB-SubCell"/>
</dbReference>
<feature type="transmembrane region" description="Helical" evidence="6">
    <location>
        <begin position="258"/>
        <end position="276"/>
    </location>
</feature>
<dbReference type="InterPro" id="IPR002549">
    <property type="entry name" value="AI-2E-like"/>
</dbReference>
<evidence type="ECO:0000256" key="4">
    <source>
        <dbReference type="ARBA" id="ARBA00022989"/>
    </source>
</evidence>
<comment type="similarity">
    <text evidence="2">Belongs to the autoinducer-2 exporter (AI-2E) (TC 2.A.86) family.</text>
</comment>
<feature type="transmembrane region" description="Helical" evidence="6">
    <location>
        <begin position="141"/>
        <end position="163"/>
    </location>
</feature>
<sequence>MRSAFIGLFLVIIAIAFTAIMLPFWKSLVWGVTIAIVFYPLFERLSKKISSKNIASLLTILIVLIIIALPITLGVYIMVDESEKFMGNIENIKSSFNTIIVKIQNFSKLKIFAPYIDKLDDALFSLIKNTGVLITKNVGAIFSQTYTIAAEFLFSFIIAFYLIRDADDFLNYISSIIDDKESFYKILKSIRDSINATVLGGVLTAFIQGIIGAIGFLIVGLNAFFLWMFLIAMFSFVPLVGTAVIWIPAAIYLLISGAYIKGAFILAWGSLAIGTVDNYFRPIIISSKINIHSMVLFFGILGSIVVFGPIGIILGPVIISVGDVLVKTYVSNKAKRRH</sequence>
<keyword evidence="3 6" id="KW-0812">Transmembrane</keyword>
<dbReference type="InParanoid" id="F2LUX0"/>
<evidence type="ECO:0000256" key="1">
    <source>
        <dbReference type="ARBA" id="ARBA00004141"/>
    </source>
</evidence>
<dbReference type="KEGG" id="hmr:Hipma_0605"/>
<feature type="transmembrane region" description="Helical" evidence="6">
    <location>
        <begin position="57"/>
        <end position="79"/>
    </location>
</feature>
<feature type="transmembrane region" description="Helical" evidence="6">
    <location>
        <begin position="28"/>
        <end position="45"/>
    </location>
</feature>
<evidence type="ECO:0000313" key="8">
    <source>
        <dbReference type="Proteomes" id="UP000008139"/>
    </source>
</evidence>
<dbReference type="OrthoDB" id="9773730at2"/>
<keyword evidence="8" id="KW-1185">Reference proteome</keyword>
<dbReference type="Proteomes" id="UP000008139">
    <property type="component" value="Chromosome"/>
</dbReference>
<evidence type="ECO:0000256" key="6">
    <source>
        <dbReference type="SAM" id="Phobius"/>
    </source>
</evidence>
<dbReference type="PANTHER" id="PTHR21716">
    <property type="entry name" value="TRANSMEMBRANE PROTEIN"/>
    <property type="match status" value="1"/>
</dbReference>
<dbReference type="Pfam" id="PF01594">
    <property type="entry name" value="AI-2E_transport"/>
    <property type="match status" value="1"/>
</dbReference>
<dbReference type="RefSeq" id="WP_013681616.1">
    <property type="nucleotide sequence ID" value="NC_015318.1"/>
</dbReference>
<reference evidence="7 8" key="1">
    <citation type="journal article" date="2011" name="Stand. Genomic Sci.">
        <title>Complete genome sequence of the thermophilic sulfur-reducer Hippea maritima type strain (MH(2)).</title>
        <authorList>
            <person name="Huntemann M."/>
            <person name="Lu M."/>
            <person name="Nolan M."/>
            <person name="Lapidus A."/>
            <person name="Lucas S."/>
            <person name="Hammon N."/>
            <person name="Deshpande S."/>
            <person name="Cheng J.F."/>
            <person name="Tapia R."/>
            <person name="Han C."/>
            <person name="Goodwin L."/>
            <person name="Pitluck S."/>
            <person name="Liolios K."/>
            <person name="Pagani I."/>
            <person name="Ivanova N."/>
            <person name="Ovchinikova G."/>
            <person name="Pati A."/>
            <person name="Chen A."/>
            <person name="Palaniappan K."/>
            <person name="Land M."/>
            <person name="Hauser L."/>
            <person name="Jeffries C.D."/>
            <person name="Detter J.C."/>
            <person name="Brambilla E.M."/>
            <person name="Rohde M."/>
            <person name="Spring S."/>
            <person name="Goker M."/>
            <person name="Woyke T."/>
            <person name="Bristow J."/>
            <person name="Eisen J.A."/>
            <person name="Markowitz V."/>
            <person name="Hugenholtz P."/>
            <person name="Kyrpides N.C."/>
            <person name="Klenk H.P."/>
            <person name="Mavromatis K."/>
        </authorList>
    </citation>
    <scope>NUCLEOTIDE SEQUENCE [LARGE SCALE GENOMIC DNA]</scope>
    <source>
        <strain evidence="8">ATCC 700847 / DSM 10411 / MH2</strain>
    </source>
</reference>
<name>F2LUX0_HIPMA</name>
<accession>F2LUX0</accession>
<keyword evidence="4 6" id="KW-1133">Transmembrane helix</keyword>
<feature type="transmembrane region" description="Helical" evidence="6">
    <location>
        <begin position="296"/>
        <end position="326"/>
    </location>
</feature>
<evidence type="ECO:0000313" key="7">
    <source>
        <dbReference type="EMBL" id="AEA33575.1"/>
    </source>
</evidence>
<comment type="subcellular location">
    <subcellularLocation>
        <location evidence="1">Membrane</location>
        <topology evidence="1">Multi-pass membrane protein</topology>
    </subcellularLocation>
</comment>
<protein>
    <recommendedName>
        <fullName evidence="9">AI-2E family transporter</fullName>
    </recommendedName>
</protein>
<keyword evidence="5 6" id="KW-0472">Membrane</keyword>
<reference evidence="8" key="2">
    <citation type="submission" date="2011-03" db="EMBL/GenBank/DDBJ databases">
        <title>The complete genome of Hippea maritima DSM 10411.</title>
        <authorList>
            <consortium name="US DOE Joint Genome Institute (JGI-PGF)"/>
            <person name="Lucas S."/>
            <person name="Copeland A."/>
            <person name="Lapidus A."/>
            <person name="Bruce D."/>
            <person name="Goodwin L."/>
            <person name="Pitluck S."/>
            <person name="Peters L."/>
            <person name="Kyrpides N."/>
            <person name="Mavromatis K."/>
            <person name="Pagani I."/>
            <person name="Ivanova N."/>
            <person name="Mikhailova N."/>
            <person name="Lu M."/>
            <person name="Detter J.C."/>
            <person name="Tapia R."/>
            <person name="Han C."/>
            <person name="Land M."/>
            <person name="Hauser L."/>
            <person name="Markowitz V."/>
            <person name="Cheng J.-F."/>
            <person name="Hugenholtz P."/>
            <person name="Woyke T."/>
            <person name="Wu D."/>
            <person name="Spring S."/>
            <person name="Schroeder M."/>
            <person name="Brambilla E."/>
            <person name="Klenk H.-P."/>
            <person name="Eisen J.A."/>
        </authorList>
    </citation>
    <scope>NUCLEOTIDE SEQUENCE [LARGE SCALE GENOMIC DNA]</scope>
    <source>
        <strain evidence="8">ATCC 700847 / DSM 10411 / MH2</strain>
    </source>
</reference>
<evidence type="ECO:0000256" key="3">
    <source>
        <dbReference type="ARBA" id="ARBA00022692"/>
    </source>
</evidence>
<dbReference type="EMBL" id="CP002606">
    <property type="protein sequence ID" value="AEA33575.1"/>
    <property type="molecule type" value="Genomic_DNA"/>
</dbReference>
<proteinExistence type="inferred from homology"/>
<dbReference type="AlphaFoldDB" id="F2LUX0"/>
<dbReference type="eggNOG" id="COG0628">
    <property type="taxonomic scope" value="Bacteria"/>
</dbReference>
<evidence type="ECO:0000256" key="5">
    <source>
        <dbReference type="ARBA" id="ARBA00023136"/>
    </source>
</evidence>
<evidence type="ECO:0008006" key="9">
    <source>
        <dbReference type="Google" id="ProtNLM"/>
    </source>
</evidence>
<feature type="transmembrane region" description="Helical" evidence="6">
    <location>
        <begin position="224"/>
        <end position="246"/>
    </location>
</feature>
<dbReference type="FunCoup" id="F2LUX0">
    <property type="interactions" value="57"/>
</dbReference>
<gene>
    <name evidence="7" type="ordered locus">Hipma_0605</name>
</gene>
<dbReference type="STRING" id="760142.Hipma_0605"/>